<evidence type="ECO:0000259" key="3">
    <source>
        <dbReference type="Pfam" id="PF02834"/>
    </source>
</evidence>
<feature type="short sequence motif" description="HXTX 1" evidence="2">
    <location>
        <begin position="38"/>
        <end position="41"/>
    </location>
</feature>
<dbReference type="SUPFAM" id="SSF55144">
    <property type="entry name" value="LigT-like"/>
    <property type="match status" value="1"/>
</dbReference>
<dbReference type="NCBIfam" id="TIGR02258">
    <property type="entry name" value="2_5_ligase"/>
    <property type="match status" value="1"/>
</dbReference>
<dbReference type="Gene3D" id="3.90.1140.10">
    <property type="entry name" value="Cyclic phosphodiesterase"/>
    <property type="match status" value="1"/>
</dbReference>
<keyword evidence="5" id="KW-1185">Reference proteome</keyword>
<name>A0RYQ5_CENSY</name>
<sequence>MRSFVAVEVTDAGALERIASVQRCLAGWGRQVGAENLHFTLAFLGEIDDAAAAAAGRALGSVSFEPFTVLFRGVGAFPSAKSPRVVWAGVDEKGGGALAALARTVCSALGVSPDIRGRPHLTMLRIGARKDMRDALGGLGGEELGSQRVDHVKLKKSVLTRQGPVYSDLAEVGAA</sequence>
<dbReference type="EMBL" id="DP000238">
    <property type="protein sequence ID" value="ABK78472.1"/>
    <property type="molecule type" value="Genomic_DNA"/>
</dbReference>
<dbReference type="GO" id="GO:0008664">
    <property type="term" value="F:RNA 2',3'-cyclic 3'-phosphodiesterase activity"/>
    <property type="evidence" value="ECO:0007669"/>
    <property type="project" value="UniProtKB-EC"/>
</dbReference>
<comment type="catalytic activity">
    <reaction evidence="2">
        <text>a 3'-end 2',3'-cyclophospho-ribonucleotide-RNA + H2O = a 3'-end 2'-phospho-ribonucleotide-RNA + H(+)</text>
        <dbReference type="Rhea" id="RHEA:11828"/>
        <dbReference type="Rhea" id="RHEA-COMP:10464"/>
        <dbReference type="Rhea" id="RHEA-COMP:17353"/>
        <dbReference type="ChEBI" id="CHEBI:15377"/>
        <dbReference type="ChEBI" id="CHEBI:15378"/>
        <dbReference type="ChEBI" id="CHEBI:83064"/>
        <dbReference type="ChEBI" id="CHEBI:173113"/>
        <dbReference type="EC" id="3.1.4.58"/>
    </reaction>
</comment>
<dbReference type="STRING" id="414004.CENSYa_1863"/>
<comment type="similarity">
    <text evidence="2">Belongs to the 2H phosphoesterase superfamily. ThpR family.</text>
</comment>
<feature type="domain" description="Phosphoesterase HXTX" evidence="3">
    <location>
        <begin position="16"/>
        <end position="87"/>
    </location>
</feature>
<dbReference type="HAMAP" id="MF_01940">
    <property type="entry name" value="RNA_CPDase"/>
    <property type="match status" value="1"/>
</dbReference>
<dbReference type="InterPro" id="IPR004175">
    <property type="entry name" value="RNA_CPDase"/>
</dbReference>
<protein>
    <recommendedName>
        <fullName evidence="2">RNA 2',3'-cyclic phosphodiesterase</fullName>
        <shortName evidence="2">RNA 2',3'-CPDase</shortName>
        <ecNumber evidence="2">3.1.4.58</ecNumber>
    </recommendedName>
</protein>
<gene>
    <name evidence="4" type="ordered locus">CENSYa_1863</name>
</gene>
<reference evidence="4 5" key="1">
    <citation type="journal article" date="2006" name="Proc. Natl. Acad. Sci. U.S.A.">
        <title>Genomic analysis of the uncultivated marine crenarchaeote Cenarchaeum symbiosum.</title>
        <authorList>
            <person name="Hallam S.J."/>
            <person name="Konstantinidis K.T."/>
            <person name="Putnam N."/>
            <person name="Schleper C."/>
            <person name="Watanabe Y."/>
            <person name="Sugahara J."/>
            <person name="Preston C."/>
            <person name="de la Torre J."/>
            <person name="Richardson P.M."/>
            <person name="DeLong E.F."/>
        </authorList>
    </citation>
    <scope>NUCLEOTIDE SEQUENCE [LARGE SCALE GENOMIC DNA]</scope>
    <source>
        <strain evidence="5">A</strain>
    </source>
</reference>
<keyword evidence="4" id="KW-0436">Ligase</keyword>
<feature type="active site" description="Proton acceptor" evidence="2">
    <location>
        <position position="120"/>
    </location>
</feature>
<feature type="active site" description="Proton donor" evidence="2">
    <location>
        <position position="38"/>
    </location>
</feature>
<dbReference type="Pfam" id="PF02834">
    <property type="entry name" value="LigT_PEase"/>
    <property type="match status" value="1"/>
</dbReference>
<proteinExistence type="inferred from homology"/>
<evidence type="ECO:0000313" key="5">
    <source>
        <dbReference type="Proteomes" id="UP000000758"/>
    </source>
</evidence>
<dbReference type="EC" id="3.1.4.58" evidence="2"/>
<evidence type="ECO:0000256" key="1">
    <source>
        <dbReference type="ARBA" id="ARBA00022801"/>
    </source>
</evidence>
<accession>A0RYQ5</accession>
<dbReference type="HOGENOM" id="CLU_081251_0_1_2"/>
<dbReference type="Proteomes" id="UP000000758">
    <property type="component" value="Chromosome"/>
</dbReference>
<dbReference type="PANTHER" id="PTHR35561:SF1">
    <property type="entry name" value="RNA 2',3'-CYCLIC PHOSPHODIESTERASE"/>
    <property type="match status" value="1"/>
</dbReference>
<dbReference type="InterPro" id="IPR009097">
    <property type="entry name" value="Cyclic_Pdiesterase"/>
</dbReference>
<dbReference type="AlphaFoldDB" id="A0RYQ5"/>
<dbReference type="KEGG" id="csy:CENSYa_1863"/>
<dbReference type="InterPro" id="IPR014051">
    <property type="entry name" value="Phosphoesterase_HXTX"/>
</dbReference>
<feature type="short sequence motif" description="HXTX 2" evidence="2">
    <location>
        <begin position="120"/>
        <end position="123"/>
    </location>
</feature>
<evidence type="ECO:0000313" key="4">
    <source>
        <dbReference type="EMBL" id="ABK78472.1"/>
    </source>
</evidence>
<dbReference type="GO" id="GO:0004113">
    <property type="term" value="F:2',3'-cyclic-nucleotide 3'-phosphodiesterase activity"/>
    <property type="evidence" value="ECO:0007669"/>
    <property type="project" value="InterPro"/>
</dbReference>
<organism evidence="4 5">
    <name type="scientific">Cenarchaeum symbiosum (strain A)</name>
    <dbReference type="NCBI Taxonomy" id="414004"/>
    <lineage>
        <taxon>Archaea</taxon>
        <taxon>Nitrososphaerota</taxon>
        <taxon>Candidatus Cenarchaeales</taxon>
        <taxon>Candidatus Cenarchaeaceae</taxon>
        <taxon>Candidatus Cenarchaeum</taxon>
    </lineage>
</organism>
<keyword evidence="1 2" id="KW-0378">Hydrolase</keyword>
<evidence type="ECO:0000256" key="2">
    <source>
        <dbReference type="HAMAP-Rule" id="MF_01940"/>
    </source>
</evidence>
<dbReference type="EnsemblBacteria" id="ABK78472">
    <property type="protein sequence ID" value="ABK78472"/>
    <property type="gene ID" value="CENSYa_1863"/>
</dbReference>
<dbReference type="GO" id="GO:0016874">
    <property type="term" value="F:ligase activity"/>
    <property type="evidence" value="ECO:0007669"/>
    <property type="project" value="UniProtKB-KW"/>
</dbReference>
<dbReference type="PANTHER" id="PTHR35561">
    <property type="entry name" value="RNA 2',3'-CYCLIC PHOSPHODIESTERASE"/>
    <property type="match status" value="1"/>
</dbReference>
<comment type="function">
    <text evidence="2">Hydrolyzes RNA 2',3'-cyclic phosphodiester to an RNA 2'-phosphomonoester.</text>
</comment>